<dbReference type="RefSeq" id="WP_121937359.1">
    <property type="nucleotide sequence ID" value="NZ_REFR01000009.1"/>
</dbReference>
<keyword evidence="6 11" id="KW-1133">Transmembrane helix</keyword>
<dbReference type="PANTHER" id="PTHR30046:SF0">
    <property type="entry name" value="FLAGELLAR M-RING PROTEIN"/>
    <property type="match status" value="1"/>
</dbReference>
<dbReference type="Pfam" id="PF01514">
    <property type="entry name" value="YscJ_FliF"/>
    <property type="match status" value="1"/>
</dbReference>
<evidence type="ECO:0000256" key="5">
    <source>
        <dbReference type="ARBA" id="ARBA00022692"/>
    </source>
</evidence>
<comment type="caution">
    <text evidence="14">The sequence shown here is derived from an EMBL/GenBank/DDBJ whole genome shotgun (WGS) entry which is preliminary data.</text>
</comment>
<evidence type="ECO:0000256" key="6">
    <source>
        <dbReference type="ARBA" id="ARBA00022989"/>
    </source>
</evidence>
<feature type="compositionally biased region" description="Polar residues" evidence="10">
    <location>
        <begin position="325"/>
        <end position="336"/>
    </location>
</feature>
<dbReference type="PANTHER" id="PTHR30046">
    <property type="entry name" value="FLAGELLAR M-RING PROTEIN"/>
    <property type="match status" value="1"/>
</dbReference>
<sequence>METFLQFMRNLGTARIIMIGVGAAISVLFFGLIIGQLQTSPMTVLYSDIEPSDGAQIATRLESEGIPYETSGGGRVISVPRDQVDRLRLVLAGDGLSGGVVGKEIFDQEGSFGRTSFELNVNFVRAVEGELSRTIKYLQSVAEARVHIVMPERRPLMRNAPQPSASIMLRTRGSVGRPQVEAIQSLVASAVPGLSPERVTITDTSGRLLSDGAEDRDLANFSNLEEARLAKERLFRDKIESLISSRVGNGRVRAEVSLDIDMSRTTLSQTSFDPDNQVVLSQTLTEEENSEIDSVGGNVTVGNNLPTAAPPQNAEGSRSSRSEEVTNFENSKTESVTVREPGQIRQLRVAVLIDGIREFDETGLTTSYSDRTEDEIEQFRELVLTAIPFDEDRGDAITVQSMRFADPAPLAEQEQVFNLFGFNKQDVFQLLQVSGLILVAVLVLLTVVRPLVARIVEAIPEAPPPMDPAQIEPQGEHTPAIAGPSGVSAEIMERAAAGDTEAQALVRAARESGALSADRLATDSRIDMAQVEGQIQDSAVKKVSEIVRSSPDDSVAIVRNWLYAE</sequence>
<proteinExistence type="inferred from homology"/>
<dbReference type="Proteomes" id="UP000271227">
    <property type="component" value="Unassembled WGS sequence"/>
</dbReference>
<evidence type="ECO:0000256" key="9">
    <source>
        <dbReference type="PIRNR" id="PIRNR004862"/>
    </source>
</evidence>
<comment type="subcellular location">
    <subcellularLocation>
        <location evidence="1 9">Bacterial flagellum basal body</location>
    </subcellularLocation>
    <subcellularLocation>
        <location evidence="2">Cell membrane</location>
        <topology evidence="2">Multi-pass membrane protein</topology>
    </subcellularLocation>
</comment>
<dbReference type="InParanoid" id="A0A3M0CUJ1"/>
<dbReference type="GO" id="GO:0003774">
    <property type="term" value="F:cytoskeletal motor activity"/>
    <property type="evidence" value="ECO:0007669"/>
    <property type="project" value="InterPro"/>
</dbReference>
<evidence type="ECO:0000256" key="4">
    <source>
        <dbReference type="ARBA" id="ARBA00022475"/>
    </source>
</evidence>
<dbReference type="Gene3D" id="3.30.300.30">
    <property type="match status" value="1"/>
</dbReference>
<evidence type="ECO:0000256" key="2">
    <source>
        <dbReference type="ARBA" id="ARBA00004651"/>
    </source>
</evidence>
<accession>A0A3M0CUJ1</accession>
<keyword evidence="14" id="KW-0282">Flagellum</keyword>
<dbReference type="AlphaFoldDB" id="A0A3M0CUJ1"/>
<dbReference type="InterPro" id="IPR006182">
    <property type="entry name" value="FliF_N_dom"/>
</dbReference>
<evidence type="ECO:0000256" key="3">
    <source>
        <dbReference type="ARBA" id="ARBA00007971"/>
    </source>
</evidence>
<dbReference type="GO" id="GO:0071973">
    <property type="term" value="P:bacterial-type flagellum-dependent cell motility"/>
    <property type="evidence" value="ECO:0007669"/>
    <property type="project" value="InterPro"/>
</dbReference>
<keyword evidence="7 11" id="KW-0472">Membrane</keyword>
<dbReference type="NCBIfam" id="TIGR00206">
    <property type="entry name" value="fliF"/>
    <property type="match status" value="1"/>
</dbReference>
<reference evidence="14 15" key="1">
    <citation type="submission" date="2018-10" db="EMBL/GenBank/DDBJ databases">
        <title>Genomic Encyclopedia of Archaeal and Bacterial Type Strains, Phase II (KMG-II): from individual species to whole genera.</title>
        <authorList>
            <person name="Goeker M."/>
        </authorList>
    </citation>
    <scope>NUCLEOTIDE SEQUENCE [LARGE SCALE GENOMIC DNA]</scope>
    <source>
        <strain evidence="14 15">DSM 25217</strain>
    </source>
</reference>
<evidence type="ECO:0000256" key="11">
    <source>
        <dbReference type="SAM" id="Phobius"/>
    </source>
</evidence>
<protein>
    <recommendedName>
        <fullName evidence="9">Flagellar M-ring protein</fullName>
    </recommendedName>
</protein>
<feature type="domain" description="Flagellar M-ring N-terminal" evidence="12">
    <location>
        <begin position="39"/>
        <end position="210"/>
    </location>
</feature>
<feature type="domain" description="Flagellar M-ring C-terminal" evidence="13">
    <location>
        <begin position="245"/>
        <end position="404"/>
    </location>
</feature>
<feature type="transmembrane region" description="Helical" evidence="11">
    <location>
        <begin position="12"/>
        <end position="34"/>
    </location>
</feature>
<evidence type="ECO:0000259" key="13">
    <source>
        <dbReference type="Pfam" id="PF08345"/>
    </source>
</evidence>
<organism evidence="14 15">
    <name type="scientific">Eilatimonas milleporae</name>
    <dbReference type="NCBI Taxonomy" id="911205"/>
    <lineage>
        <taxon>Bacteria</taxon>
        <taxon>Pseudomonadati</taxon>
        <taxon>Pseudomonadota</taxon>
        <taxon>Alphaproteobacteria</taxon>
        <taxon>Kordiimonadales</taxon>
        <taxon>Kordiimonadaceae</taxon>
        <taxon>Eilatimonas</taxon>
    </lineage>
</organism>
<keyword evidence="14" id="KW-0966">Cell projection</keyword>
<dbReference type="InterPro" id="IPR045851">
    <property type="entry name" value="AMP-bd_C_sf"/>
</dbReference>
<keyword evidence="15" id="KW-1185">Reference proteome</keyword>
<feature type="region of interest" description="Disordered" evidence="10">
    <location>
        <begin position="286"/>
        <end position="339"/>
    </location>
</feature>
<keyword evidence="8 9" id="KW-0975">Bacterial flagellum</keyword>
<evidence type="ECO:0000256" key="1">
    <source>
        <dbReference type="ARBA" id="ARBA00004117"/>
    </source>
</evidence>
<feature type="transmembrane region" description="Helical" evidence="11">
    <location>
        <begin position="427"/>
        <end position="448"/>
    </location>
</feature>
<evidence type="ECO:0000256" key="10">
    <source>
        <dbReference type="SAM" id="MobiDB-lite"/>
    </source>
</evidence>
<dbReference type="InterPro" id="IPR043427">
    <property type="entry name" value="YscJ/FliF"/>
</dbReference>
<gene>
    <name evidence="14" type="ORF">BXY39_0652</name>
</gene>
<dbReference type="PRINTS" id="PR01009">
    <property type="entry name" value="FLGMRINGFLIF"/>
</dbReference>
<keyword evidence="14" id="KW-0969">Cilium</keyword>
<comment type="function">
    <text evidence="9">The M ring may be actively involved in energy transduction.</text>
</comment>
<dbReference type="InterPro" id="IPR013556">
    <property type="entry name" value="Flag_M-ring_C"/>
</dbReference>
<dbReference type="Pfam" id="PF08345">
    <property type="entry name" value="YscJ_FliF_C"/>
    <property type="match status" value="1"/>
</dbReference>
<name>A0A3M0CUJ1_9PROT</name>
<dbReference type="GO" id="GO:0009431">
    <property type="term" value="C:bacterial-type flagellum basal body, MS ring"/>
    <property type="evidence" value="ECO:0007669"/>
    <property type="project" value="InterPro"/>
</dbReference>
<dbReference type="PIRSF" id="PIRSF004862">
    <property type="entry name" value="FliF"/>
    <property type="match status" value="1"/>
</dbReference>
<keyword evidence="4" id="KW-1003">Cell membrane</keyword>
<dbReference type="FunCoup" id="A0A3M0CUJ1">
    <property type="interactions" value="112"/>
</dbReference>
<keyword evidence="5 11" id="KW-0812">Transmembrane</keyword>
<evidence type="ECO:0000313" key="14">
    <source>
        <dbReference type="EMBL" id="RMB12160.1"/>
    </source>
</evidence>
<comment type="similarity">
    <text evidence="3 9">Belongs to the FliF family.</text>
</comment>
<evidence type="ECO:0000256" key="7">
    <source>
        <dbReference type="ARBA" id="ARBA00023136"/>
    </source>
</evidence>
<evidence type="ECO:0000259" key="12">
    <source>
        <dbReference type="Pfam" id="PF01514"/>
    </source>
</evidence>
<evidence type="ECO:0000256" key="8">
    <source>
        <dbReference type="ARBA" id="ARBA00023143"/>
    </source>
</evidence>
<dbReference type="GO" id="GO:0005886">
    <property type="term" value="C:plasma membrane"/>
    <property type="evidence" value="ECO:0007669"/>
    <property type="project" value="UniProtKB-SubCell"/>
</dbReference>
<dbReference type="OrthoDB" id="9807026at2"/>
<evidence type="ECO:0000313" key="15">
    <source>
        <dbReference type="Proteomes" id="UP000271227"/>
    </source>
</evidence>
<dbReference type="EMBL" id="REFR01000009">
    <property type="protein sequence ID" value="RMB12160.1"/>
    <property type="molecule type" value="Genomic_DNA"/>
</dbReference>
<dbReference type="InterPro" id="IPR000067">
    <property type="entry name" value="FlgMring_FliF"/>
</dbReference>